<feature type="compositionally biased region" description="Low complexity" evidence="1">
    <location>
        <begin position="104"/>
        <end position="122"/>
    </location>
</feature>
<name>A0AAW1JTJ6_POPJA</name>
<protein>
    <submittedName>
        <fullName evidence="2">Uncharacterized protein</fullName>
    </submittedName>
</protein>
<dbReference type="EMBL" id="JASPKY010000344">
    <property type="protein sequence ID" value="KAK9707689.1"/>
    <property type="molecule type" value="Genomic_DNA"/>
</dbReference>
<organism evidence="2 3">
    <name type="scientific">Popillia japonica</name>
    <name type="common">Japanese beetle</name>
    <dbReference type="NCBI Taxonomy" id="7064"/>
    <lineage>
        <taxon>Eukaryota</taxon>
        <taxon>Metazoa</taxon>
        <taxon>Ecdysozoa</taxon>
        <taxon>Arthropoda</taxon>
        <taxon>Hexapoda</taxon>
        <taxon>Insecta</taxon>
        <taxon>Pterygota</taxon>
        <taxon>Neoptera</taxon>
        <taxon>Endopterygota</taxon>
        <taxon>Coleoptera</taxon>
        <taxon>Polyphaga</taxon>
        <taxon>Scarabaeiformia</taxon>
        <taxon>Scarabaeidae</taxon>
        <taxon>Rutelinae</taxon>
        <taxon>Popillia</taxon>
    </lineage>
</organism>
<proteinExistence type="predicted"/>
<evidence type="ECO:0000313" key="2">
    <source>
        <dbReference type="EMBL" id="KAK9707689.1"/>
    </source>
</evidence>
<feature type="compositionally biased region" description="Basic and acidic residues" evidence="1">
    <location>
        <begin position="50"/>
        <end position="72"/>
    </location>
</feature>
<comment type="caution">
    <text evidence="2">The sequence shown here is derived from an EMBL/GenBank/DDBJ whole genome shotgun (WGS) entry which is preliminary data.</text>
</comment>
<feature type="region of interest" description="Disordered" evidence="1">
    <location>
        <begin position="1"/>
        <end position="156"/>
    </location>
</feature>
<dbReference type="Proteomes" id="UP001458880">
    <property type="component" value="Unassembled WGS sequence"/>
</dbReference>
<sequence>MGRRGGYVVGSDTGNILSPRGSDTGGLGVKMVEYVLGSSPTNKDNIGLEPRLRNLHLDDKDKDKPQSPKEEVNGQPVQNGQVSEDDKGFNRTPETGVVIMKPTQEALPPHHLQQHLQPHLAEQPPPAPYDQQPHQYPPPPPQPHQVDSAVLQQQQHNFDVQKLFRYSSAM</sequence>
<gene>
    <name evidence="2" type="ORF">QE152_g27667</name>
</gene>
<evidence type="ECO:0000313" key="3">
    <source>
        <dbReference type="Proteomes" id="UP001458880"/>
    </source>
</evidence>
<dbReference type="AlphaFoldDB" id="A0AAW1JTJ6"/>
<evidence type="ECO:0000256" key="1">
    <source>
        <dbReference type="SAM" id="MobiDB-lite"/>
    </source>
</evidence>
<accession>A0AAW1JTJ6</accession>
<keyword evidence="3" id="KW-1185">Reference proteome</keyword>
<reference evidence="2 3" key="1">
    <citation type="journal article" date="2024" name="BMC Genomics">
        <title>De novo assembly and annotation of Popillia japonica's genome with initial clues to its potential as an invasive pest.</title>
        <authorList>
            <person name="Cucini C."/>
            <person name="Boschi S."/>
            <person name="Funari R."/>
            <person name="Cardaioli E."/>
            <person name="Iannotti N."/>
            <person name="Marturano G."/>
            <person name="Paoli F."/>
            <person name="Bruttini M."/>
            <person name="Carapelli A."/>
            <person name="Frati F."/>
            <person name="Nardi F."/>
        </authorList>
    </citation>
    <scope>NUCLEOTIDE SEQUENCE [LARGE SCALE GENOMIC DNA]</scope>
    <source>
        <strain evidence="2">DMR45628</strain>
    </source>
</reference>